<dbReference type="Proteomes" id="UP000193411">
    <property type="component" value="Unassembled WGS sequence"/>
</dbReference>
<feature type="compositionally biased region" description="Polar residues" evidence="1">
    <location>
        <begin position="357"/>
        <end position="366"/>
    </location>
</feature>
<protein>
    <submittedName>
        <fullName evidence="2">Uncharacterized protein</fullName>
    </submittedName>
</protein>
<proteinExistence type="predicted"/>
<gene>
    <name evidence="2" type="ORF">BCR44DRAFT_36286</name>
</gene>
<name>A0A1Y2HRG1_9FUNG</name>
<feature type="region of interest" description="Disordered" evidence="1">
    <location>
        <begin position="305"/>
        <end position="325"/>
    </location>
</feature>
<dbReference type="AlphaFoldDB" id="A0A1Y2HRG1"/>
<feature type="region of interest" description="Disordered" evidence="1">
    <location>
        <begin position="1"/>
        <end position="33"/>
    </location>
</feature>
<evidence type="ECO:0000256" key="1">
    <source>
        <dbReference type="SAM" id="MobiDB-lite"/>
    </source>
</evidence>
<reference evidence="2 3" key="1">
    <citation type="submission" date="2016-07" db="EMBL/GenBank/DDBJ databases">
        <title>Pervasive Adenine N6-methylation of Active Genes in Fungi.</title>
        <authorList>
            <consortium name="DOE Joint Genome Institute"/>
            <person name="Mondo S.J."/>
            <person name="Dannebaum R.O."/>
            <person name="Kuo R.C."/>
            <person name="Labutti K."/>
            <person name="Haridas S."/>
            <person name="Kuo A."/>
            <person name="Salamov A."/>
            <person name="Ahrendt S.R."/>
            <person name="Lipzen A."/>
            <person name="Sullivan W."/>
            <person name="Andreopoulos W.B."/>
            <person name="Clum A."/>
            <person name="Lindquist E."/>
            <person name="Daum C."/>
            <person name="Ramamoorthy G.K."/>
            <person name="Gryganskyi A."/>
            <person name="Culley D."/>
            <person name="Magnuson J.K."/>
            <person name="James T.Y."/>
            <person name="O'Malley M.A."/>
            <person name="Stajich J.E."/>
            <person name="Spatafora J.W."/>
            <person name="Visel A."/>
            <person name="Grigoriev I.V."/>
        </authorList>
    </citation>
    <scope>NUCLEOTIDE SEQUENCE [LARGE SCALE GENOMIC DNA]</scope>
    <source>
        <strain evidence="2 3">PL171</strain>
    </source>
</reference>
<evidence type="ECO:0000313" key="2">
    <source>
        <dbReference type="EMBL" id="ORZ36544.1"/>
    </source>
</evidence>
<keyword evidence="3" id="KW-1185">Reference proteome</keyword>
<accession>A0A1Y2HRG1</accession>
<feature type="compositionally biased region" description="Low complexity" evidence="1">
    <location>
        <begin position="308"/>
        <end position="325"/>
    </location>
</feature>
<sequence>MTETSSGDCGDGDCSTATDSAMVSSSSSSSSSSLSLSNGQVVHTFINPSPVHASLAQQHIDALVALLPQVALQFPEMGNPNLVLHPLCPSASTRTNPDSPTSCSPFPSYFPPPAHFHRGHTSLRLSLPIPLARTHRIHLYAVGNLIIDGRKYRVQGWLVRTSTLGVRAAEVLVSIDQPVMLVAKIEARTSTRELDYLEGELAVGKLGIVPSGWWRIYAVVAHGPECAISISPPTPRFHLSVADDWEMSTDGISVVSLADLVAYHNPHQIASAAAAAAATASPLARAATKPLAHPCFPLTTTSRTAPVSTLTSTSTQAAAAPPRAPSTLASAIGYLTGAFTSRPMSRSGSTPCLVAGTSVSRPMSSQKQDEDENADDQGSGIPGSFSYGLQDDNNVEMEEDDQSRPVSAGPGAEMKPLRFAPLSSRLDSRVPVVQGIVQDSW</sequence>
<dbReference type="EMBL" id="MCFL01000016">
    <property type="protein sequence ID" value="ORZ36544.1"/>
    <property type="molecule type" value="Genomic_DNA"/>
</dbReference>
<organism evidence="2 3">
    <name type="scientific">Catenaria anguillulae PL171</name>
    <dbReference type="NCBI Taxonomy" id="765915"/>
    <lineage>
        <taxon>Eukaryota</taxon>
        <taxon>Fungi</taxon>
        <taxon>Fungi incertae sedis</taxon>
        <taxon>Blastocladiomycota</taxon>
        <taxon>Blastocladiomycetes</taxon>
        <taxon>Blastocladiales</taxon>
        <taxon>Catenariaceae</taxon>
        <taxon>Catenaria</taxon>
    </lineage>
</organism>
<feature type="compositionally biased region" description="Low complexity" evidence="1">
    <location>
        <begin position="24"/>
        <end position="33"/>
    </location>
</feature>
<evidence type="ECO:0000313" key="3">
    <source>
        <dbReference type="Proteomes" id="UP000193411"/>
    </source>
</evidence>
<feature type="region of interest" description="Disordered" evidence="1">
    <location>
        <begin position="343"/>
        <end position="424"/>
    </location>
</feature>
<dbReference type="OrthoDB" id="5598352at2759"/>
<comment type="caution">
    <text evidence="2">The sequence shown here is derived from an EMBL/GenBank/DDBJ whole genome shotgun (WGS) entry which is preliminary data.</text>
</comment>